<reference evidence="2" key="1">
    <citation type="submission" date="2018-04" db="EMBL/GenBank/DDBJ databases">
        <title>Transcriptome of Schizaphis graminum biotype I.</title>
        <authorList>
            <person name="Scully E.D."/>
            <person name="Geib S.M."/>
            <person name="Palmer N.A."/>
            <person name="Koch K."/>
            <person name="Bradshaw J."/>
            <person name="Heng-Moss T."/>
            <person name="Sarath G."/>
        </authorList>
    </citation>
    <scope>NUCLEOTIDE SEQUENCE</scope>
</reference>
<keyword evidence="1" id="KW-0472">Membrane</keyword>
<dbReference type="AlphaFoldDB" id="A0A2S2NPK3"/>
<keyword evidence="1" id="KW-0812">Transmembrane</keyword>
<gene>
    <name evidence="2" type="ORF">g.176130</name>
</gene>
<protein>
    <submittedName>
        <fullName evidence="2">Uncharacterized protein</fullName>
    </submittedName>
</protein>
<dbReference type="EMBL" id="GGMR01006448">
    <property type="protein sequence ID" value="MBY19067.1"/>
    <property type="molecule type" value="Transcribed_RNA"/>
</dbReference>
<keyword evidence="1" id="KW-1133">Transmembrane helix</keyword>
<accession>A0A2S2NPK3</accession>
<organism evidence="2">
    <name type="scientific">Schizaphis graminum</name>
    <name type="common">Green bug aphid</name>
    <dbReference type="NCBI Taxonomy" id="13262"/>
    <lineage>
        <taxon>Eukaryota</taxon>
        <taxon>Metazoa</taxon>
        <taxon>Ecdysozoa</taxon>
        <taxon>Arthropoda</taxon>
        <taxon>Hexapoda</taxon>
        <taxon>Insecta</taxon>
        <taxon>Pterygota</taxon>
        <taxon>Neoptera</taxon>
        <taxon>Paraneoptera</taxon>
        <taxon>Hemiptera</taxon>
        <taxon>Sternorrhyncha</taxon>
        <taxon>Aphidomorpha</taxon>
        <taxon>Aphidoidea</taxon>
        <taxon>Aphididae</taxon>
        <taxon>Aphidini</taxon>
        <taxon>Schizaphis</taxon>
    </lineage>
</organism>
<sequence>MTAEPHWAYNQFGGFPSFNSLNTVTCKLCEPLFPCYLQYLNLLYSSECYYNCSYICSRYLTCVTILSYASIIIKQRDFEYLIYLFISIILYHLCLTTQTVTLRPPCSTDDSVSVSEKQC</sequence>
<evidence type="ECO:0000256" key="1">
    <source>
        <dbReference type="SAM" id="Phobius"/>
    </source>
</evidence>
<proteinExistence type="predicted"/>
<feature type="transmembrane region" description="Helical" evidence="1">
    <location>
        <begin position="80"/>
        <end position="100"/>
    </location>
</feature>
<evidence type="ECO:0000313" key="2">
    <source>
        <dbReference type="EMBL" id="MBY19067.1"/>
    </source>
</evidence>
<name>A0A2S2NPK3_SCHGA</name>